<name>A0A2H5PI88_CITUN</name>
<dbReference type="PANTHER" id="PTHR47162:SF9">
    <property type="entry name" value="PHD FINGER PROTEIN EHD3-LIKE"/>
    <property type="match status" value="1"/>
</dbReference>
<proteinExistence type="predicted"/>
<dbReference type="InterPro" id="IPR019787">
    <property type="entry name" value="Znf_PHD-finger"/>
</dbReference>
<keyword evidence="3" id="KW-0862">Zinc</keyword>
<dbReference type="InterPro" id="IPR011011">
    <property type="entry name" value="Znf_FYVE_PHD"/>
</dbReference>
<evidence type="ECO:0000256" key="4">
    <source>
        <dbReference type="PROSITE-ProRule" id="PRU00146"/>
    </source>
</evidence>
<dbReference type="Proteomes" id="UP000236630">
    <property type="component" value="Unassembled WGS sequence"/>
</dbReference>
<protein>
    <recommendedName>
        <fullName evidence="5">PHD-type domain-containing protein</fullName>
    </recommendedName>
</protein>
<evidence type="ECO:0000259" key="5">
    <source>
        <dbReference type="PROSITE" id="PS50016"/>
    </source>
</evidence>
<keyword evidence="2 4" id="KW-0863">Zinc-finger</keyword>
<dbReference type="GO" id="GO:0008270">
    <property type="term" value="F:zinc ion binding"/>
    <property type="evidence" value="ECO:0007669"/>
    <property type="project" value="UniProtKB-KW"/>
</dbReference>
<evidence type="ECO:0000256" key="1">
    <source>
        <dbReference type="ARBA" id="ARBA00022723"/>
    </source>
</evidence>
<dbReference type="Gene3D" id="2.30.30.1150">
    <property type="match status" value="1"/>
</dbReference>
<evidence type="ECO:0000313" key="7">
    <source>
        <dbReference type="Proteomes" id="UP000236630"/>
    </source>
</evidence>
<dbReference type="EMBL" id="BDQV01000077">
    <property type="protein sequence ID" value="GAY52069.1"/>
    <property type="molecule type" value="Genomic_DNA"/>
</dbReference>
<dbReference type="InterPro" id="IPR001965">
    <property type="entry name" value="Znf_PHD"/>
</dbReference>
<evidence type="ECO:0000313" key="6">
    <source>
        <dbReference type="EMBL" id="GAY52069.1"/>
    </source>
</evidence>
<feature type="domain" description="PHD-type" evidence="5">
    <location>
        <begin position="304"/>
        <end position="354"/>
    </location>
</feature>
<dbReference type="PANTHER" id="PTHR47162">
    <property type="entry name" value="OS02G0192300 PROTEIN"/>
    <property type="match status" value="1"/>
</dbReference>
<dbReference type="InterPro" id="IPR013083">
    <property type="entry name" value="Znf_RING/FYVE/PHD"/>
</dbReference>
<dbReference type="AlphaFoldDB" id="A0A2H5PI88"/>
<dbReference type="SMART" id="SM00249">
    <property type="entry name" value="PHD"/>
    <property type="match status" value="3"/>
</dbReference>
<keyword evidence="1" id="KW-0479">Metal-binding</keyword>
<dbReference type="SUPFAM" id="SSF57903">
    <property type="entry name" value="FYVE/PHD zinc finger"/>
    <property type="match status" value="2"/>
</dbReference>
<comment type="caution">
    <text evidence="6">The sequence shown here is derived from an EMBL/GenBank/DDBJ whole genome shotgun (WGS) entry which is preliminary data.</text>
</comment>
<dbReference type="STRING" id="55188.A0A2H5PI88"/>
<feature type="domain" description="PHD-type" evidence="5">
    <location>
        <begin position="472"/>
        <end position="522"/>
    </location>
</feature>
<reference evidence="6 7" key="1">
    <citation type="journal article" date="2017" name="Front. Genet.">
        <title>Draft sequencing of the heterozygous diploid genome of Satsuma (Citrus unshiu Marc.) using a hybrid assembly approach.</title>
        <authorList>
            <person name="Shimizu T."/>
            <person name="Tanizawa Y."/>
            <person name="Mochizuki T."/>
            <person name="Nagasaki H."/>
            <person name="Yoshioka T."/>
            <person name="Toyoda A."/>
            <person name="Fujiyama A."/>
            <person name="Kaminuma E."/>
            <person name="Nakamura Y."/>
        </authorList>
    </citation>
    <scope>NUCLEOTIDE SEQUENCE [LARGE SCALE GENOMIC DNA]</scope>
    <source>
        <strain evidence="7">cv. Miyagawa wase</strain>
    </source>
</reference>
<dbReference type="InterPro" id="IPR019786">
    <property type="entry name" value="Zinc_finger_PHD-type_CS"/>
</dbReference>
<keyword evidence="7" id="KW-1185">Reference proteome</keyword>
<dbReference type="Pfam" id="PF00628">
    <property type="entry name" value="PHD"/>
    <property type="match status" value="2"/>
</dbReference>
<sequence>MGGEEGTSNGDTEWLKREELNNGCGVRIEHDFFYGSSSLGEGFRTYKRRKHANSSSEGKSLEDWTSSVETADKNTEQNFRDVVLEHLYQSFSDDEGGVQGCIREALLSHPEMDRATTVKVGAAPDLLGLNTLHEDRKKCLQTGIHNGTQYLTKGHVGVISDGPLHRSDRRTNTDMCQRAFLEIITSEKFTLLCKVLLGNFQGIKVDRVFNLSAINSRMKQGAYENSPMQFMADVQQVWKKFQEIGAEIITLAKKLSELSQASYIEHVGGSAPCSYDERKNELSTMEPDSVVKVEQTAACDVYKVHTCRQCEEKAGEKDGLVCDSCEEMYHVSCIEPAFKDIPPKSWYCARCTAKGFGSPHENCIVCERLNANAPRIQINQAGDEICPANRETSTEFEDNSNCTTANVDKPTDNGVDSRESANLCKICGSKVEESSDKFRSCEHAFCYSKFYHERCLTPKQLKRYGPCWFCPSCLCRACLTDKDDEKIVMCDGCDQGYHLYCMDPPRTSVPKGNWFCRKCDAGIQEIRRVKKAYMHKRKKQDEEESDKGRGGMDMLLTAARTLNFQEMAAIDGSR</sequence>
<evidence type="ECO:0000256" key="3">
    <source>
        <dbReference type="ARBA" id="ARBA00022833"/>
    </source>
</evidence>
<accession>A0A2H5PI88</accession>
<dbReference type="PROSITE" id="PS01359">
    <property type="entry name" value="ZF_PHD_1"/>
    <property type="match status" value="1"/>
</dbReference>
<dbReference type="PROSITE" id="PS50016">
    <property type="entry name" value="ZF_PHD_2"/>
    <property type="match status" value="3"/>
</dbReference>
<organism evidence="6 7">
    <name type="scientific">Citrus unshiu</name>
    <name type="common">Satsuma mandarin</name>
    <name type="synonym">Citrus nobilis var. unshiu</name>
    <dbReference type="NCBI Taxonomy" id="55188"/>
    <lineage>
        <taxon>Eukaryota</taxon>
        <taxon>Viridiplantae</taxon>
        <taxon>Streptophyta</taxon>
        <taxon>Embryophyta</taxon>
        <taxon>Tracheophyta</taxon>
        <taxon>Spermatophyta</taxon>
        <taxon>Magnoliopsida</taxon>
        <taxon>eudicotyledons</taxon>
        <taxon>Gunneridae</taxon>
        <taxon>Pentapetalae</taxon>
        <taxon>rosids</taxon>
        <taxon>malvids</taxon>
        <taxon>Sapindales</taxon>
        <taxon>Rutaceae</taxon>
        <taxon>Aurantioideae</taxon>
        <taxon>Citrus</taxon>
    </lineage>
</organism>
<dbReference type="Gene3D" id="3.30.40.10">
    <property type="entry name" value="Zinc/RING finger domain, C3HC4 (zinc finger)"/>
    <property type="match status" value="1"/>
</dbReference>
<feature type="domain" description="PHD-type" evidence="5">
    <location>
        <begin position="421"/>
        <end position="476"/>
    </location>
</feature>
<evidence type="ECO:0000256" key="2">
    <source>
        <dbReference type="ARBA" id="ARBA00022771"/>
    </source>
</evidence>
<gene>
    <name evidence="6" type="ORF">CUMW_139130</name>
</gene>